<dbReference type="PANTHER" id="PTHR30055:SF234">
    <property type="entry name" value="HTH-TYPE TRANSCRIPTIONAL REGULATOR BETI"/>
    <property type="match status" value="1"/>
</dbReference>
<evidence type="ECO:0000256" key="4">
    <source>
        <dbReference type="PROSITE-ProRule" id="PRU00335"/>
    </source>
</evidence>
<accession>A0A345IFG2</accession>
<feature type="domain" description="HTH tetR-type" evidence="6">
    <location>
        <begin position="19"/>
        <end position="78"/>
    </location>
</feature>
<evidence type="ECO:0000313" key="8">
    <source>
        <dbReference type="Proteomes" id="UP000253744"/>
    </source>
</evidence>
<dbReference type="PROSITE" id="PS50977">
    <property type="entry name" value="HTH_TETR_2"/>
    <property type="match status" value="1"/>
</dbReference>
<evidence type="ECO:0000259" key="6">
    <source>
        <dbReference type="PROSITE" id="PS50977"/>
    </source>
</evidence>
<evidence type="ECO:0000256" key="5">
    <source>
        <dbReference type="SAM" id="MobiDB-lite"/>
    </source>
</evidence>
<dbReference type="InterPro" id="IPR050109">
    <property type="entry name" value="HTH-type_TetR-like_transc_reg"/>
</dbReference>
<keyword evidence="1" id="KW-0805">Transcription regulation</keyword>
<feature type="region of interest" description="Disordered" evidence="5">
    <location>
        <begin position="1"/>
        <end position="20"/>
    </location>
</feature>
<protein>
    <submittedName>
        <fullName evidence="7">TetR/AcrR family transcriptional regulator</fullName>
    </submittedName>
</protein>
<dbReference type="Pfam" id="PF00440">
    <property type="entry name" value="TetR_N"/>
    <property type="match status" value="1"/>
</dbReference>
<dbReference type="GO" id="GO:0003700">
    <property type="term" value="F:DNA-binding transcription factor activity"/>
    <property type="evidence" value="ECO:0007669"/>
    <property type="project" value="TreeGrafter"/>
</dbReference>
<evidence type="ECO:0000256" key="3">
    <source>
        <dbReference type="ARBA" id="ARBA00023163"/>
    </source>
</evidence>
<keyword evidence="2 4" id="KW-0238">DNA-binding</keyword>
<gene>
    <name evidence="7" type="ORF">DVJ83_03785</name>
</gene>
<dbReference type="KEGG" id="dwu:DVJ83_03785"/>
<dbReference type="RefSeq" id="WP_114671452.1">
    <property type="nucleotide sequence ID" value="NZ_CP031158.1"/>
</dbReference>
<dbReference type="SUPFAM" id="SSF46689">
    <property type="entry name" value="Homeodomain-like"/>
    <property type="match status" value="1"/>
</dbReference>
<dbReference type="GO" id="GO:0000976">
    <property type="term" value="F:transcription cis-regulatory region binding"/>
    <property type="evidence" value="ECO:0007669"/>
    <property type="project" value="TreeGrafter"/>
</dbReference>
<dbReference type="SUPFAM" id="SSF48498">
    <property type="entry name" value="Tetracyclin repressor-like, C-terminal domain"/>
    <property type="match status" value="1"/>
</dbReference>
<feature type="DNA-binding region" description="H-T-H motif" evidence="4">
    <location>
        <begin position="41"/>
        <end position="60"/>
    </location>
</feature>
<evidence type="ECO:0000313" key="7">
    <source>
        <dbReference type="EMBL" id="AXG98434.1"/>
    </source>
</evidence>
<sequence length="223" mass="24469">MSPQPSALASRRPQRRDAAQNRGRILAAAHEVFAEQGLSVTLDNIAHHAGVGVGTIYRNYPNKDTLLAEVMADITHTAIATAQEALTFPDAWEGLRHFLHETVGLQARHRALREIMFSPDKLGAAGHAQAQELTAVLQSLTERGHAQGKVRADITHQDLRVLHLMLSALLERSAGQPELWIRYAELFLEAVSVRPPPRPLPPAPGEEDVARLLAWNPAKENPA</sequence>
<evidence type="ECO:0000256" key="1">
    <source>
        <dbReference type="ARBA" id="ARBA00023015"/>
    </source>
</evidence>
<keyword evidence="3" id="KW-0804">Transcription</keyword>
<dbReference type="Proteomes" id="UP000253744">
    <property type="component" value="Chromosome"/>
</dbReference>
<organism evidence="7 8">
    <name type="scientific">Deinococcus wulumuqiensis</name>
    <dbReference type="NCBI Taxonomy" id="980427"/>
    <lineage>
        <taxon>Bacteria</taxon>
        <taxon>Thermotogati</taxon>
        <taxon>Deinococcota</taxon>
        <taxon>Deinococci</taxon>
        <taxon>Deinococcales</taxon>
        <taxon>Deinococcaceae</taxon>
        <taxon>Deinococcus</taxon>
    </lineage>
</organism>
<reference evidence="7 8" key="1">
    <citation type="submission" date="2018-07" db="EMBL/GenBank/DDBJ databases">
        <title>Complete Genome and Methylome Analysis of Deinococcus wulumuqiensis NEB 479.</title>
        <authorList>
            <person name="Fomenkov A."/>
            <person name="Luyten Y."/>
            <person name="Vincze T."/>
            <person name="Anton B.P."/>
            <person name="Clark T."/>
            <person name="Roberts R.J."/>
            <person name="Morgan R.D."/>
        </authorList>
    </citation>
    <scope>NUCLEOTIDE SEQUENCE [LARGE SCALE GENOMIC DNA]</scope>
    <source>
        <strain evidence="7 8">NEB 479</strain>
    </source>
</reference>
<dbReference type="EMBL" id="CP031158">
    <property type="protein sequence ID" value="AXG98434.1"/>
    <property type="molecule type" value="Genomic_DNA"/>
</dbReference>
<dbReference type="AlphaFoldDB" id="A0A345IFG2"/>
<dbReference type="PANTHER" id="PTHR30055">
    <property type="entry name" value="HTH-TYPE TRANSCRIPTIONAL REGULATOR RUTR"/>
    <property type="match status" value="1"/>
</dbReference>
<dbReference type="InterPro" id="IPR009057">
    <property type="entry name" value="Homeodomain-like_sf"/>
</dbReference>
<name>A0A345IFG2_9DEIO</name>
<dbReference type="PRINTS" id="PR00455">
    <property type="entry name" value="HTHTETR"/>
</dbReference>
<dbReference type="STRING" id="1288484.GCA_000348665_03184"/>
<evidence type="ECO:0000256" key="2">
    <source>
        <dbReference type="ARBA" id="ARBA00023125"/>
    </source>
</evidence>
<dbReference type="InterPro" id="IPR001647">
    <property type="entry name" value="HTH_TetR"/>
</dbReference>
<dbReference type="InterPro" id="IPR036271">
    <property type="entry name" value="Tet_transcr_reg_TetR-rel_C_sf"/>
</dbReference>
<proteinExistence type="predicted"/>
<dbReference type="Gene3D" id="1.10.357.10">
    <property type="entry name" value="Tetracycline Repressor, domain 2"/>
    <property type="match status" value="1"/>
</dbReference>